<dbReference type="Proteomes" id="UP000319383">
    <property type="component" value="Chromosome"/>
</dbReference>
<sequence length="91" mass="10223">MSDEREAASTRPSTASVLWAEWRRGLKDLQNAVLNPWNGITQTHEEPGTIASPTQAMVTQEIGTVHGYQKMLDDYAGRSEPSREPERDIVR</sequence>
<dbReference type="AlphaFoldDB" id="A0A517ZRT0"/>
<organism evidence="1 2">
    <name type="scientific">Symmachiella dynata</name>
    <dbReference type="NCBI Taxonomy" id="2527995"/>
    <lineage>
        <taxon>Bacteria</taxon>
        <taxon>Pseudomonadati</taxon>
        <taxon>Planctomycetota</taxon>
        <taxon>Planctomycetia</taxon>
        <taxon>Planctomycetales</taxon>
        <taxon>Planctomycetaceae</taxon>
        <taxon>Symmachiella</taxon>
    </lineage>
</organism>
<reference evidence="1 2" key="1">
    <citation type="submission" date="2019-02" db="EMBL/GenBank/DDBJ databases">
        <title>Deep-cultivation of Planctomycetes and their phenomic and genomic characterization uncovers novel biology.</title>
        <authorList>
            <person name="Wiegand S."/>
            <person name="Jogler M."/>
            <person name="Boedeker C."/>
            <person name="Pinto D."/>
            <person name="Vollmers J."/>
            <person name="Rivas-Marin E."/>
            <person name="Kohn T."/>
            <person name="Peeters S.H."/>
            <person name="Heuer A."/>
            <person name="Rast P."/>
            <person name="Oberbeckmann S."/>
            <person name="Bunk B."/>
            <person name="Jeske O."/>
            <person name="Meyerdierks A."/>
            <person name="Storesund J.E."/>
            <person name="Kallscheuer N."/>
            <person name="Luecker S."/>
            <person name="Lage O.M."/>
            <person name="Pohl T."/>
            <person name="Merkel B.J."/>
            <person name="Hornburger P."/>
            <person name="Mueller R.-W."/>
            <person name="Bruemmer F."/>
            <person name="Labrenz M."/>
            <person name="Spormann A.M."/>
            <person name="Op den Camp H."/>
            <person name="Overmann J."/>
            <person name="Amann R."/>
            <person name="Jetten M.S.M."/>
            <person name="Mascher T."/>
            <person name="Medema M.H."/>
            <person name="Devos D.P."/>
            <person name="Kaster A.-K."/>
            <person name="Ovreas L."/>
            <person name="Rohde M."/>
            <person name="Galperin M.Y."/>
            <person name="Jogler C."/>
        </authorList>
    </citation>
    <scope>NUCLEOTIDE SEQUENCE [LARGE SCALE GENOMIC DNA]</scope>
    <source>
        <strain evidence="1 2">Mal52</strain>
    </source>
</reference>
<keyword evidence="2" id="KW-1185">Reference proteome</keyword>
<evidence type="ECO:0000313" key="2">
    <source>
        <dbReference type="Proteomes" id="UP000319383"/>
    </source>
</evidence>
<dbReference type="KEGG" id="sdyn:Mal52_36820"/>
<accession>A0A517ZRT0</accession>
<dbReference type="RefSeq" id="WP_197534277.1">
    <property type="nucleotide sequence ID" value="NZ_CP036276.1"/>
</dbReference>
<dbReference type="EMBL" id="CP036276">
    <property type="protein sequence ID" value="QDU45191.1"/>
    <property type="molecule type" value="Genomic_DNA"/>
</dbReference>
<gene>
    <name evidence="1" type="ORF">Mal52_36820</name>
</gene>
<name>A0A517ZRT0_9PLAN</name>
<protein>
    <submittedName>
        <fullName evidence="1">Uncharacterized protein</fullName>
    </submittedName>
</protein>
<proteinExistence type="predicted"/>
<evidence type="ECO:0000313" key="1">
    <source>
        <dbReference type="EMBL" id="QDU45191.1"/>
    </source>
</evidence>